<dbReference type="RefSeq" id="WP_011570337.1">
    <property type="nucleotide sequence ID" value="NC_008212.1"/>
</dbReference>
<dbReference type="EMBL" id="AM180088">
    <property type="protein sequence ID" value="CAJ51169.1"/>
    <property type="molecule type" value="Genomic_DNA"/>
</dbReference>
<dbReference type="eggNOG" id="arCOG06327">
    <property type="taxonomic scope" value="Archaea"/>
</dbReference>
<dbReference type="KEGG" id="hwa:HQ_1039A"/>
<accession>Q18DJ8</accession>
<protein>
    <submittedName>
        <fullName evidence="1">Uncharacterized protein</fullName>
    </submittedName>
</protein>
<dbReference type="Pfam" id="PF26029">
    <property type="entry name" value="DUF8007"/>
    <property type="match status" value="1"/>
</dbReference>
<reference evidence="1 2" key="1">
    <citation type="journal article" date="2006" name="BMC Genomics">
        <title>The genome of the square archaeon Haloquadratum walsbyi: life at the limits of water activity.</title>
        <authorList>
            <person name="Bolhuis H.H."/>
            <person name="Palm P.P."/>
            <person name="Wende A.W."/>
            <person name="Falb M.M."/>
            <person name="Rampp M.M."/>
            <person name="Rodriguez-Valera F.F."/>
            <person name="Pfeiffer F.F."/>
            <person name="Oesterhelt D.D."/>
        </authorList>
    </citation>
    <scope>NUCLEOTIDE SEQUENCE [LARGE SCALE GENOMIC DNA]</scope>
    <source>
        <strain evidence="2">DSM 16790 / HBSQ001</strain>
    </source>
</reference>
<proteinExistence type="predicted"/>
<name>Q18DJ8_HALWD</name>
<dbReference type="AlphaFoldDB" id="Q18DJ8"/>
<sequence>MKTDDNTESCGRCSMSAVVDASIDTTDHNSPFGDNRIEVDDETLRKVSPGAWLSTLTTKLDSFAWRFLDNRDTK</sequence>
<evidence type="ECO:0000313" key="1">
    <source>
        <dbReference type="EMBL" id="CAJ51169.1"/>
    </source>
</evidence>
<dbReference type="InterPro" id="IPR058320">
    <property type="entry name" value="DUF8007"/>
</dbReference>
<keyword evidence="2" id="KW-1185">Reference proteome</keyword>
<gene>
    <name evidence="1" type="ordered locus">HQ_1039A</name>
</gene>
<evidence type="ECO:0000313" key="2">
    <source>
        <dbReference type="Proteomes" id="UP000001975"/>
    </source>
</evidence>
<dbReference type="GeneID" id="4192122"/>
<organism evidence="1 2">
    <name type="scientific">Haloquadratum walsbyi (strain DSM 16790 / HBSQ001)</name>
    <dbReference type="NCBI Taxonomy" id="362976"/>
    <lineage>
        <taxon>Archaea</taxon>
        <taxon>Methanobacteriati</taxon>
        <taxon>Methanobacteriota</taxon>
        <taxon>Stenosarchaea group</taxon>
        <taxon>Halobacteria</taxon>
        <taxon>Halobacteriales</taxon>
        <taxon>Haloferacaceae</taxon>
        <taxon>Haloquadratum</taxon>
    </lineage>
</organism>
<dbReference type="STRING" id="362976.HQ_1039A"/>
<dbReference type="Proteomes" id="UP000001975">
    <property type="component" value="Chromosome"/>
</dbReference>
<dbReference type="HOGENOM" id="CLU_182710_0_0_2"/>